<dbReference type="InterPro" id="IPR035901">
    <property type="entry name" value="GIY-YIG_endonuc_sf"/>
</dbReference>
<organism evidence="2 3">
    <name type="scientific">Maribacter spongiicola</name>
    <dbReference type="NCBI Taxonomy" id="1206753"/>
    <lineage>
        <taxon>Bacteria</taxon>
        <taxon>Pseudomonadati</taxon>
        <taxon>Bacteroidota</taxon>
        <taxon>Flavobacteriia</taxon>
        <taxon>Flavobacteriales</taxon>
        <taxon>Flavobacteriaceae</taxon>
        <taxon>Maribacter</taxon>
    </lineage>
</organism>
<accession>A0A4R7K5I9</accession>
<dbReference type="AlphaFoldDB" id="A0A4R7K5I9"/>
<reference evidence="2 3" key="1">
    <citation type="submission" date="2019-03" db="EMBL/GenBank/DDBJ databases">
        <title>Genomic Encyclopedia of Archaeal and Bacterial Type Strains, Phase II (KMG-II): from individual species to whole genera.</title>
        <authorList>
            <person name="Goeker M."/>
        </authorList>
    </citation>
    <scope>NUCLEOTIDE SEQUENCE [LARGE SCALE GENOMIC DNA]</scope>
    <source>
        <strain evidence="2 3">DSM 25233</strain>
    </source>
</reference>
<dbReference type="InterPro" id="IPR000305">
    <property type="entry name" value="GIY-YIG_endonuc"/>
</dbReference>
<keyword evidence="3" id="KW-1185">Reference proteome</keyword>
<keyword evidence="2" id="KW-0378">Hydrolase</keyword>
<dbReference type="GO" id="GO:0004519">
    <property type="term" value="F:endonuclease activity"/>
    <property type="evidence" value="ECO:0007669"/>
    <property type="project" value="UniProtKB-KW"/>
</dbReference>
<sequence>MSSFTYILHSKALNKFYIGACHEDLEQRIENHNAGTYGTKSFTSITQDWILFLKIDCDDYAHAIRLERKIKSMKSSVYIWNLTKYAELRDKIYNETRST</sequence>
<dbReference type="Proteomes" id="UP000294749">
    <property type="component" value="Unassembled WGS sequence"/>
</dbReference>
<gene>
    <name evidence="2" type="ORF">CLV90_0316</name>
</gene>
<dbReference type="EMBL" id="SOAY01000010">
    <property type="protein sequence ID" value="TDT46270.1"/>
    <property type="molecule type" value="Genomic_DNA"/>
</dbReference>
<proteinExistence type="predicted"/>
<evidence type="ECO:0000313" key="3">
    <source>
        <dbReference type="Proteomes" id="UP000294749"/>
    </source>
</evidence>
<feature type="domain" description="GIY-YIG" evidence="1">
    <location>
        <begin position="1"/>
        <end position="80"/>
    </location>
</feature>
<dbReference type="SUPFAM" id="SSF82771">
    <property type="entry name" value="GIY-YIG endonuclease"/>
    <property type="match status" value="1"/>
</dbReference>
<comment type="caution">
    <text evidence="2">The sequence shown here is derived from an EMBL/GenBank/DDBJ whole genome shotgun (WGS) entry which is preliminary data.</text>
</comment>
<evidence type="ECO:0000259" key="1">
    <source>
        <dbReference type="PROSITE" id="PS50164"/>
    </source>
</evidence>
<name>A0A4R7K5I9_9FLAO</name>
<dbReference type="Gene3D" id="3.40.1440.10">
    <property type="entry name" value="GIY-YIG endonuclease"/>
    <property type="match status" value="1"/>
</dbReference>
<dbReference type="OrthoDB" id="1495241at2"/>
<dbReference type="Pfam" id="PF01541">
    <property type="entry name" value="GIY-YIG"/>
    <property type="match status" value="1"/>
</dbReference>
<evidence type="ECO:0000313" key="2">
    <source>
        <dbReference type="EMBL" id="TDT46270.1"/>
    </source>
</evidence>
<protein>
    <submittedName>
        <fullName evidence="2">Putative endonuclease</fullName>
    </submittedName>
</protein>
<keyword evidence="2" id="KW-0255">Endonuclease</keyword>
<dbReference type="RefSeq" id="WP_133685761.1">
    <property type="nucleotide sequence ID" value="NZ_SOAY01000010.1"/>
</dbReference>
<keyword evidence="2" id="KW-0540">Nuclease</keyword>
<dbReference type="PROSITE" id="PS50164">
    <property type="entry name" value="GIY_YIG"/>
    <property type="match status" value="1"/>
</dbReference>